<comment type="cofactor">
    <cofactor evidence="5">
        <name>Mg(2+)</name>
        <dbReference type="ChEBI" id="CHEBI:18420"/>
    </cofactor>
</comment>
<evidence type="ECO:0000313" key="9">
    <source>
        <dbReference type="Proteomes" id="UP000886607"/>
    </source>
</evidence>
<organism evidence="7 8">
    <name type="scientific">Tetragenococcus koreensis</name>
    <dbReference type="NCBI Taxonomy" id="290335"/>
    <lineage>
        <taxon>Bacteria</taxon>
        <taxon>Bacillati</taxon>
        <taxon>Bacillota</taxon>
        <taxon>Bacilli</taxon>
        <taxon>Lactobacillales</taxon>
        <taxon>Enterococcaceae</taxon>
        <taxon>Tetragenococcus</taxon>
    </lineage>
</organism>
<dbReference type="EC" id="6.3.3.2" evidence="5"/>
<evidence type="ECO:0000313" key="6">
    <source>
        <dbReference type="EMBL" id="GEQ48849.1"/>
    </source>
</evidence>
<evidence type="ECO:0000256" key="2">
    <source>
        <dbReference type="ARBA" id="ARBA00022741"/>
    </source>
</evidence>
<keyword evidence="3 4" id="KW-0067">ATP-binding</keyword>
<keyword evidence="9" id="KW-1185">Reference proteome</keyword>
<dbReference type="Proteomes" id="UP000886607">
    <property type="component" value="Unassembled WGS sequence"/>
</dbReference>
<evidence type="ECO:0000313" key="8">
    <source>
        <dbReference type="Proteomes" id="UP000886597"/>
    </source>
</evidence>
<dbReference type="AlphaFoldDB" id="A0AAN4RJN0"/>
<proteinExistence type="inferred from homology"/>
<feature type="binding site" evidence="4">
    <location>
        <position position="56"/>
    </location>
    <ligand>
        <name>substrate</name>
    </ligand>
</feature>
<dbReference type="EMBL" id="BKBO01000008">
    <property type="protein sequence ID" value="GEQ48849.1"/>
    <property type="molecule type" value="Genomic_DNA"/>
</dbReference>
<comment type="caution">
    <text evidence="7">The sequence shown here is derived from an EMBL/GenBank/DDBJ whole genome shotgun (WGS) entry which is preliminary data.</text>
</comment>
<comment type="similarity">
    <text evidence="1 5">Belongs to the 5-formyltetrahydrofolate cyclo-ligase family.</text>
</comment>
<dbReference type="GO" id="GO:0035999">
    <property type="term" value="P:tetrahydrofolate interconversion"/>
    <property type="evidence" value="ECO:0007669"/>
    <property type="project" value="TreeGrafter"/>
</dbReference>
<dbReference type="GO" id="GO:0009396">
    <property type="term" value="P:folic acid-containing compound biosynthetic process"/>
    <property type="evidence" value="ECO:0007669"/>
    <property type="project" value="TreeGrafter"/>
</dbReference>
<evidence type="ECO:0000256" key="3">
    <source>
        <dbReference type="ARBA" id="ARBA00022840"/>
    </source>
</evidence>
<dbReference type="GO" id="GO:0046872">
    <property type="term" value="F:metal ion binding"/>
    <property type="evidence" value="ECO:0007669"/>
    <property type="project" value="UniProtKB-KW"/>
</dbReference>
<dbReference type="InterPro" id="IPR024185">
    <property type="entry name" value="FTHF_cligase-like_sf"/>
</dbReference>
<protein>
    <recommendedName>
        <fullName evidence="5">5-formyltetrahydrofolate cyclo-ligase</fullName>
        <ecNumber evidence="5">6.3.3.2</ecNumber>
    </recommendedName>
</protein>
<dbReference type="PANTHER" id="PTHR23407:SF1">
    <property type="entry name" value="5-FORMYLTETRAHYDROFOLATE CYCLO-LIGASE"/>
    <property type="match status" value="1"/>
</dbReference>
<keyword evidence="5" id="KW-0460">Magnesium</keyword>
<reference evidence="7" key="1">
    <citation type="submission" date="2019-08" db="EMBL/GenBank/DDBJ databases">
        <authorList>
            <person name="Ishikawa M."/>
            <person name="Suzuki T."/>
            <person name="Matsutani M."/>
        </authorList>
    </citation>
    <scope>NUCLEOTIDE SEQUENCE</scope>
    <source>
        <strain evidence="7">7C1</strain>
        <strain evidence="6">8C4</strain>
    </source>
</reference>
<reference evidence="7" key="2">
    <citation type="journal article" date="2020" name="Int. Dairy J.">
        <title>Lactic acid bacterial diversity in Brie cheese focusing on salt concentration and pH of isolation medium and characterisation of halophilic and alkaliphilic lactic acid bacterial isolates.</title>
        <authorList>
            <person name="Unno R."/>
            <person name="Matsutani M."/>
            <person name="Suzuki T."/>
            <person name="Kodama K."/>
            <person name="Matsushita H."/>
            <person name="Yamasato K."/>
            <person name="Koizumi Y."/>
            <person name="Ishikawa M."/>
        </authorList>
    </citation>
    <scope>NUCLEOTIDE SEQUENCE</scope>
    <source>
        <strain evidence="7">7C1</strain>
        <strain evidence="6">8C4</strain>
    </source>
</reference>
<dbReference type="RefSeq" id="WP_202583672.1">
    <property type="nucleotide sequence ID" value="NZ_BKBO01000008.1"/>
</dbReference>
<comment type="catalytic activity">
    <reaction evidence="5">
        <text>(6S)-5-formyl-5,6,7,8-tetrahydrofolate + ATP = (6R)-5,10-methenyltetrahydrofolate + ADP + phosphate</text>
        <dbReference type="Rhea" id="RHEA:10488"/>
        <dbReference type="ChEBI" id="CHEBI:30616"/>
        <dbReference type="ChEBI" id="CHEBI:43474"/>
        <dbReference type="ChEBI" id="CHEBI:57455"/>
        <dbReference type="ChEBI" id="CHEBI:57457"/>
        <dbReference type="ChEBI" id="CHEBI:456216"/>
        <dbReference type="EC" id="6.3.3.2"/>
    </reaction>
</comment>
<keyword evidence="2 4" id="KW-0547">Nucleotide-binding</keyword>
<dbReference type="SUPFAM" id="SSF100950">
    <property type="entry name" value="NagB/RpiA/CoA transferase-like"/>
    <property type="match status" value="1"/>
</dbReference>
<gene>
    <name evidence="6" type="ORF">TK11N_07010</name>
    <name evidence="7" type="ORF">TK2N_07710</name>
</gene>
<dbReference type="PIRSF" id="PIRSF006806">
    <property type="entry name" value="FTHF_cligase"/>
    <property type="match status" value="1"/>
</dbReference>
<dbReference type="GO" id="GO:0030272">
    <property type="term" value="F:5-formyltetrahydrofolate cyclo-ligase activity"/>
    <property type="evidence" value="ECO:0007669"/>
    <property type="project" value="UniProtKB-EC"/>
</dbReference>
<dbReference type="InterPro" id="IPR002698">
    <property type="entry name" value="FTHF_cligase"/>
</dbReference>
<evidence type="ECO:0000256" key="5">
    <source>
        <dbReference type="RuleBase" id="RU361279"/>
    </source>
</evidence>
<dbReference type="PANTHER" id="PTHR23407">
    <property type="entry name" value="ATPASE INHIBITOR/5-FORMYLTETRAHYDROFOLATE CYCLO-LIGASE"/>
    <property type="match status" value="1"/>
</dbReference>
<dbReference type="GO" id="GO:0005524">
    <property type="term" value="F:ATP binding"/>
    <property type="evidence" value="ECO:0007669"/>
    <property type="project" value="UniProtKB-KW"/>
</dbReference>
<dbReference type="Gene3D" id="3.40.50.10420">
    <property type="entry name" value="NagB/RpiA/CoA transferase-like"/>
    <property type="match status" value="1"/>
</dbReference>
<feature type="binding site" evidence="4">
    <location>
        <begin position="3"/>
        <end position="7"/>
    </location>
    <ligand>
        <name>ATP</name>
        <dbReference type="ChEBI" id="CHEBI:30616"/>
    </ligand>
</feature>
<dbReference type="Proteomes" id="UP000886597">
    <property type="component" value="Unassembled WGS sequence"/>
</dbReference>
<keyword evidence="5" id="KW-0479">Metal-binding</keyword>
<feature type="binding site" evidence="4">
    <location>
        <begin position="132"/>
        <end position="140"/>
    </location>
    <ligand>
        <name>ATP</name>
        <dbReference type="ChEBI" id="CHEBI:30616"/>
    </ligand>
</feature>
<accession>A0AAN4RJN0</accession>
<evidence type="ECO:0000256" key="1">
    <source>
        <dbReference type="ARBA" id="ARBA00010638"/>
    </source>
</evidence>
<evidence type="ECO:0000313" key="7">
    <source>
        <dbReference type="EMBL" id="GEQ53927.1"/>
    </source>
</evidence>
<sequence length="188" mass="21804">MDKTQLRQQAIEKLEDLSVHLAKKQKKEQQIITLLFHSKLWKEAKTVGMVRSQSFEFNTEPIITKALNQGKKVVVPKTLPERQLGFYEIDENTVYQLSDFGIEEPVSNLFVTKDEIDLMLVPGLIFSRKGYRIGFGKGYYDRFLQGFNGKTCGLVFSEQLNNDWQPEDFDQPVMRIYTDTVEGSFSYE</sequence>
<evidence type="ECO:0000256" key="4">
    <source>
        <dbReference type="PIRSR" id="PIRSR006806-1"/>
    </source>
</evidence>
<dbReference type="Pfam" id="PF01812">
    <property type="entry name" value="5-FTHF_cyc-lig"/>
    <property type="match status" value="1"/>
</dbReference>
<dbReference type="NCBIfam" id="TIGR02727">
    <property type="entry name" value="MTHFS_bact"/>
    <property type="match status" value="1"/>
</dbReference>
<dbReference type="InterPro" id="IPR037171">
    <property type="entry name" value="NagB/RpiA_transferase-like"/>
</dbReference>
<name>A0AAN4RJN0_9ENTE</name>
<dbReference type="EMBL" id="BKBQ01000009">
    <property type="protein sequence ID" value="GEQ53927.1"/>
    <property type="molecule type" value="Genomic_DNA"/>
</dbReference>